<keyword evidence="3" id="KW-1185">Reference proteome</keyword>
<evidence type="ECO:0000313" key="3">
    <source>
        <dbReference type="Proteomes" id="UP001302321"/>
    </source>
</evidence>
<organism evidence="2 3">
    <name type="scientific">Triangularia setosa</name>
    <dbReference type="NCBI Taxonomy" id="2587417"/>
    <lineage>
        <taxon>Eukaryota</taxon>
        <taxon>Fungi</taxon>
        <taxon>Dikarya</taxon>
        <taxon>Ascomycota</taxon>
        <taxon>Pezizomycotina</taxon>
        <taxon>Sordariomycetes</taxon>
        <taxon>Sordariomycetidae</taxon>
        <taxon>Sordariales</taxon>
        <taxon>Podosporaceae</taxon>
        <taxon>Triangularia</taxon>
    </lineage>
</organism>
<dbReference type="Proteomes" id="UP001302321">
    <property type="component" value="Unassembled WGS sequence"/>
</dbReference>
<reference evidence="2" key="1">
    <citation type="journal article" date="2023" name="Mol. Phylogenet. Evol.">
        <title>Genome-scale phylogeny and comparative genomics of the fungal order Sordariales.</title>
        <authorList>
            <person name="Hensen N."/>
            <person name="Bonometti L."/>
            <person name="Westerberg I."/>
            <person name="Brannstrom I.O."/>
            <person name="Guillou S."/>
            <person name="Cros-Aarteil S."/>
            <person name="Calhoun S."/>
            <person name="Haridas S."/>
            <person name="Kuo A."/>
            <person name="Mondo S."/>
            <person name="Pangilinan J."/>
            <person name="Riley R."/>
            <person name="LaButti K."/>
            <person name="Andreopoulos B."/>
            <person name="Lipzen A."/>
            <person name="Chen C."/>
            <person name="Yan M."/>
            <person name="Daum C."/>
            <person name="Ng V."/>
            <person name="Clum A."/>
            <person name="Steindorff A."/>
            <person name="Ohm R.A."/>
            <person name="Martin F."/>
            <person name="Silar P."/>
            <person name="Natvig D.O."/>
            <person name="Lalanne C."/>
            <person name="Gautier V."/>
            <person name="Ament-Velasquez S.L."/>
            <person name="Kruys A."/>
            <person name="Hutchinson M.I."/>
            <person name="Powell A.J."/>
            <person name="Barry K."/>
            <person name="Miller A.N."/>
            <person name="Grigoriev I.V."/>
            <person name="Debuchy R."/>
            <person name="Gladieux P."/>
            <person name="Hiltunen Thoren M."/>
            <person name="Johannesson H."/>
        </authorList>
    </citation>
    <scope>NUCLEOTIDE SEQUENCE</scope>
    <source>
        <strain evidence="2">CBS 892.96</strain>
    </source>
</reference>
<dbReference type="EMBL" id="MU866717">
    <property type="protein sequence ID" value="KAK4170889.1"/>
    <property type="molecule type" value="Genomic_DNA"/>
</dbReference>
<feature type="non-terminal residue" evidence="2">
    <location>
        <position position="426"/>
    </location>
</feature>
<keyword evidence="1" id="KW-1133">Transmembrane helix</keyword>
<gene>
    <name evidence="2" type="ORF">QBC36DRAFT_295879</name>
</gene>
<dbReference type="AlphaFoldDB" id="A0AAN7A2C5"/>
<evidence type="ECO:0000313" key="2">
    <source>
        <dbReference type="EMBL" id="KAK4170889.1"/>
    </source>
</evidence>
<evidence type="ECO:0000256" key="1">
    <source>
        <dbReference type="SAM" id="Phobius"/>
    </source>
</evidence>
<feature type="transmembrane region" description="Helical" evidence="1">
    <location>
        <begin position="311"/>
        <end position="329"/>
    </location>
</feature>
<keyword evidence="1" id="KW-0812">Transmembrane</keyword>
<sequence>MASQKPYGILLVPRVLSVGQSLLEMAVLIVRNNRWASWDVPLSLDAVALLLCNTDLCTVTNIQDDSISDGVTFLRLFLNPTYALSTWSLGLHISVGYSDYLILHFQLHCLAPPETHGTSPPPSEEVGMVTYRTLAKIQNGTTRPTYFKGYILSNFMVAIRSESEYYRITVLADAPLGFQFQVPDRKMWEDFGLVPYGSCRCIAQFFFELETTLNLESLDDFMFDESFNRSKLYFSLLQILRTSSNMIGSTLSDWSRMEKEWQQDTALQHTWPEYDRQAASHNWNKATLALRDLFNATSLRESTKSIVLNRAIYVFTIVTVIYTPIGFLARVRCVGHILNLIARAFLDGENKETIKKLGEGSDERLSAEQEKELLVAWRETGPLGKLHYLVHFARRTPQRKDTFNDFTHGKLLPEEEAEFSAILVDP</sequence>
<name>A0AAN7A2C5_9PEZI</name>
<keyword evidence="1" id="KW-0472">Membrane</keyword>
<protein>
    <submittedName>
        <fullName evidence="2">Uncharacterized protein</fullName>
    </submittedName>
</protein>
<reference evidence="2" key="2">
    <citation type="submission" date="2023-05" db="EMBL/GenBank/DDBJ databases">
        <authorList>
            <consortium name="Lawrence Berkeley National Laboratory"/>
            <person name="Steindorff A."/>
            <person name="Hensen N."/>
            <person name="Bonometti L."/>
            <person name="Westerberg I."/>
            <person name="Brannstrom I.O."/>
            <person name="Guillou S."/>
            <person name="Cros-Aarteil S."/>
            <person name="Calhoun S."/>
            <person name="Haridas S."/>
            <person name="Kuo A."/>
            <person name="Mondo S."/>
            <person name="Pangilinan J."/>
            <person name="Riley R."/>
            <person name="Labutti K."/>
            <person name="Andreopoulos B."/>
            <person name="Lipzen A."/>
            <person name="Chen C."/>
            <person name="Yanf M."/>
            <person name="Daum C."/>
            <person name="Ng V."/>
            <person name="Clum A."/>
            <person name="Ohm R."/>
            <person name="Martin F."/>
            <person name="Silar P."/>
            <person name="Natvig D."/>
            <person name="Lalanne C."/>
            <person name="Gautier V."/>
            <person name="Ament-Velasquez S.L."/>
            <person name="Kruys A."/>
            <person name="Hutchinson M.I."/>
            <person name="Powell A.J."/>
            <person name="Barry K."/>
            <person name="Miller A.N."/>
            <person name="Grigoriev I.V."/>
            <person name="Debuchy R."/>
            <person name="Gladieux P."/>
            <person name="Thoren M.H."/>
            <person name="Johannesson H."/>
        </authorList>
    </citation>
    <scope>NUCLEOTIDE SEQUENCE</scope>
    <source>
        <strain evidence="2">CBS 892.96</strain>
    </source>
</reference>
<proteinExistence type="predicted"/>
<comment type="caution">
    <text evidence="2">The sequence shown here is derived from an EMBL/GenBank/DDBJ whole genome shotgun (WGS) entry which is preliminary data.</text>
</comment>
<accession>A0AAN7A2C5</accession>